<keyword evidence="1" id="KW-0378">Hydrolase</keyword>
<dbReference type="InterPro" id="IPR038487">
    <property type="entry name" value="Mre11_capping_dom"/>
</dbReference>
<dbReference type="GO" id="GO:0000723">
    <property type="term" value="P:telomere maintenance"/>
    <property type="evidence" value="ECO:0007669"/>
    <property type="project" value="TreeGrafter"/>
</dbReference>
<dbReference type="PANTHER" id="PTHR10139">
    <property type="entry name" value="DOUBLE-STRAND BREAK REPAIR PROTEIN MRE11"/>
    <property type="match status" value="1"/>
</dbReference>
<feature type="compositionally biased region" description="Low complexity" evidence="2">
    <location>
        <begin position="416"/>
        <end position="433"/>
    </location>
</feature>
<accession>A0A388M1Y8</accession>
<protein>
    <recommendedName>
        <fullName evidence="3">Mre11 DNA-binding domain-containing protein</fullName>
    </recommendedName>
</protein>
<evidence type="ECO:0000256" key="2">
    <source>
        <dbReference type="SAM" id="MobiDB-lite"/>
    </source>
</evidence>
<dbReference type="InterPro" id="IPR029052">
    <property type="entry name" value="Metallo-depent_PP-like"/>
</dbReference>
<organism evidence="4 5">
    <name type="scientific">Chara braunii</name>
    <name type="common">Braun's stonewort</name>
    <dbReference type="NCBI Taxonomy" id="69332"/>
    <lineage>
        <taxon>Eukaryota</taxon>
        <taxon>Viridiplantae</taxon>
        <taxon>Streptophyta</taxon>
        <taxon>Charophyceae</taxon>
        <taxon>Charales</taxon>
        <taxon>Characeae</taxon>
        <taxon>Chara</taxon>
    </lineage>
</organism>
<dbReference type="GO" id="GO:0000724">
    <property type="term" value="P:double-strand break repair via homologous recombination"/>
    <property type="evidence" value="ECO:0007669"/>
    <property type="project" value="TreeGrafter"/>
</dbReference>
<dbReference type="InterPro" id="IPR004843">
    <property type="entry name" value="Calcineurin-like_PHP"/>
</dbReference>
<dbReference type="Gene3D" id="3.30.110.110">
    <property type="entry name" value="Mre11, capping domain"/>
    <property type="match status" value="1"/>
</dbReference>
<reference evidence="4 5" key="1">
    <citation type="journal article" date="2018" name="Cell">
        <title>The Chara Genome: Secondary Complexity and Implications for Plant Terrestrialization.</title>
        <authorList>
            <person name="Nishiyama T."/>
            <person name="Sakayama H."/>
            <person name="Vries J.D."/>
            <person name="Buschmann H."/>
            <person name="Saint-Marcoux D."/>
            <person name="Ullrich K.K."/>
            <person name="Haas F.B."/>
            <person name="Vanderstraeten L."/>
            <person name="Becker D."/>
            <person name="Lang D."/>
            <person name="Vosolsobe S."/>
            <person name="Rombauts S."/>
            <person name="Wilhelmsson P.K.I."/>
            <person name="Janitza P."/>
            <person name="Kern R."/>
            <person name="Heyl A."/>
            <person name="Rumpler F."/>
            <person name="Villalobos L.I.A.C."/>
            <person name="Clay J.M."/>
            <person name="Skokan R."/>
            <person name="Toyoda A."/>
            <person name="Suzuki Y."/>
            <person name="Kagoshima H."/>
            <person name="Schijlen E."/>
            <person name="Tajeshwar N."/>
            <person name="Catarino B."/>
            <person name="Hetherington A.J."/>
            <person name="Saltykova A."/>
            <person name="Bonnot C."/>
            <person name="Breuninger H."/>
            <person name="Symeonidi A."/>
            <person name="Radhakrishnan G.V."/>
            <person name="Van Nieuwerburgh F."/>
            <person name="Deforce D."/>
            <person name="Chang C."/>
            <person name="Karol K.G."/>
            <person name="Hedrich R."/>
            <person name="Ulvskov P."/>
            <person name="Glockner G."/>
            <person name="Delwiche C.F."/>
            <person name="Petrasek J."/>
            <person name="Van de Peer Y."/>
            <person name="Friml J."/>
            <person name="Beilby M."/>
            <person name="Dolan L."/>
            <person name="Kohara Y."/>
            <person name="Sugano S."/>
            <person name="Fujiyama A."/>
            <person name="Delaux P.-M."/>
            <person name="Quint M."/>
            <person name="TheiBen G."/>
            <person name="Hagemann M."/>
            <person name="Harholt J."/>
            <person name="Dunand C."/>
            <person name="Zachgo S."/>
            <person name="Langdale J."/>
            <person name="Maumus F."/>
            <person name="Straeten D.V.D."/>
            <person name="Gould S.B."/>
            <person name="Rensing S.A."/>
        </authorList>
    </citation>
    <scope>NUCLEOTIDE SEQUENCE [LARGE SCALE GENOMIC DNA]</scope>
    <source>
        <strain evidence="4 5">S276</strain>
    </source>
</reference>
<evidence type="ECO:0000313" key="4">
    <source>
        <dbReference type="EMBL" id="GBG88571.1"/>
    </source>
</evidence>
<dbReference type="PRINTS" id="PR01228">
    <property type="entry name" value="EGGSHELL"/>
</dbReference>
<feature type="compositionally biased region" description="Acidic residues" evidence="2">
    <location>
        <begin position="742"/>
        <end position="755"/>
    </location>
</feature>
<feature type="region of interest" description="Disordered" evidence="2">
    <location>
        <begin position="610"/>
        <end position="987"/>
    </location>
</feature>
<proteinExistence type="predicted"/>
<dbReference type="CDD" id="cd00840">
    <property type="entry name" value="MPP_Mre11_N"/>
    <property type="match status" value="1"/>
</dbReference>
<feature type="compositionally biased region" description="Basic residues" evidence="2">
    <location>
        <begin position="771"/>
        <end position="781"/>
    </location>
</feature>
<feature type="compositionally biased region" description="Low complexity" evidence="2">
    <location>
        <begin position="616"/>
        <end position="631"/>
    </location>
</feature>
<feature type="compositionally biased region" description="Gly residues" evidence="2">
    <location>
        <begin position="681"/>
        <end position="691"/>
    </location>
</feature>
<dbReference type="GO" id="GO:0030145">
    <property type="term" value="F:manganese ion binding"/>
    <property type="evidence" value="ECO:0007669"/>
    <property type="project" value="InterPro"/>
</dbReference>
<dbReference type="OrthoDB" id="30417at2759"/>
<feature type="compositionally biased region" description="Gly residues" evidence="2">
    <location>
        <begin position="710"/>
        <end position="725"/>
    </location>
</feature>
<dbReference type="GO" id="GO:0030870">
    <property type="term" value="C:Mre11 complex"/>
    <property type="evidence" value="ECO:0007669"/>
    <property type="project" value="TreeGrafter"/>
</dbReference>
<feature type="region of interest" description="Disordered" evidence="2">
    <location>
        <begin position="488"/>
        <end position="509"/>
    </location>
</feature>
<evidence type="ECO:0000256" key="1">
    <source>
        <dbReference type="ARBA" id="ARBA00022801"/>
    </source>
</evidence>
<dbReference type="GO" id="GO:0006303">
    <property type="term" value="P:double-strand break repair via nonhomologous end joining"/>
    <property type="evidence" value="ECO:0007669"/>
    <property type="project" value="TreeGrafter"/>
</dbReference>
<gene>
    <name evidence="4" type="ORF">CBR_g48040</name>
</gene>
<feature type="region of interest" description="Disordered" evidence="2">
    <location>
        <begin position="375"/>
        <end position="441"/>
    </location>
</feature>
<feature type="compositionally biased region" description="Polar residues" evidence="2">
    <location>
        <begin position="875"/>
        <end position="885"/>
    </location>
</feature>
<dbReference type="STRING" id="69332.A0A388M1Y8"/>
<feature type="compositionally biased region" description="Acidic residues" evidence="2">
    <location>
        <begin position="840"/>
        <end position="858"/>
    </location>
</feature>
<feature type="domain" description="Mre11 DNA-binding" evidence="3">
    <location>
        <begin position="324"/>
        <end position="546"/>
    </location>
</feature>
<feature type="compositionally biased region" description="Polar residues" evidence="2">
    <location>
        <begin position="800"/>
        <end position="812"/>
    </location>
</feature>
<dbReference type="GO" id="GO:0097552">
    <property type="term" value="P:mitochondrial double-strand break repair via homologous recombination"/>
    <property type="evidence" value="ECO:0007669"/>
    <property type="project" value="TreeGrafter"/>
</dbReference>
<evidence type="ECO:0000313" key="5">
    <source>
        <dbReference type="Proteomes" id="UP000265515"/>
    </source>
</evidence>
<dbReference type="GO" id="GO:0007095">
    <property type="term" value="P:mitotic G2 DNA damage checkpoint signaling"/>
    <property type="evidence" value="ECO:0007669"/>
    <property type="project" value="TreeGrafter"/>
</dbReference>
<feature type="compositionally biased region" description="Gly residues" evidence="2">
    <location>
        <begin position="657"/>
        <end position="667"/>
    </location>
</feature>
<dbReference type="Gene3D" id="3.60.21.10">
    <property type="match status" value="1"/>
</dbReference>
<dbReference type="GO" id="GO:0042138">
    <property type="term" value="P:meiotic DNA double-strand break formation"/>
    <property type="evidence" value="ECO:0007669"/>
    <property type="project" value="TreeGrafter"/>
</dbReference>
<feature type="compositionally biased region" description="Acidic residues" evidence="2">
    <location>
        <begin position="930"/>
        <end position="941"/>
    </location>
</feature>
<dbReference type="Proteomes" id="UP000265515">
    <property type="component" value="Unassembled WGS sequence"/>
</dbReference>
<dbReference type="GO" id="GO:0000014">
    <property type="term" value="F:single-stranded DNA endodeoxyribonuclease activity"/>
    <property type="evidence" value="ECO:0007669"/>
    <property type="project" value="TreeGrafter"/>
</dbReference>
<dbReference type="Pfam" id="PF04152">
    <property type="entry name" value="Mre11_DNA_bind"/>
    <property type="match status" value="2"/>
</dbReference>
<dbReference type="InterPro" id="IPR041796">
    <property type="entry name" value="Mre11_N"/>
</dbReference>
<feature type="compositionally biased region" description="Basic and acidic residues" evidence="2">
    <location>
        <begin position="15"/>
        <end position="26"/>
    </location>
</feature>
<keyword evidence="5" id="KW-1185">Reference proteome</keyword>
<sequence>MDAAGISNRSAVGTDDSRDWDATGHDDTADEENTLKIFVATDCHLGYLEKDEVRRDDSFVAFEEICRLACEHKADFMLLGGDLFHENKPSRSTLVRTIEMLRRYCLSDEPVKFQVVSDQTVDFPTIFGHVNYEDPHFNVGLPVFTIHGNHDDPAGVDNLSAIDILSACNLVNYFGKTSLSGSGVGTISIRPVLIRKGETQVALYGLGNIRDERLNKMFQMPRGVQWLKPVDQAGLRADAWFNIFVLHQNRLKSNPKNAISEYLLPRFLDLVIWGHEHECLIDPQVVTGMGFQISQPGSSVATSLIAGEAEPKHVMLLEVRGREFLATKVPLKSVRPFLYAEVSLKDEPDLEAQDPAAVAAFLNDKVEELLNRSAPAAAGTAAAQSRGGGGGGRGRQEDGDGNGDGRERDRRHLPAHGEAPAMAAAAAAAAPSAPGGGGGGGGERTLPIVRIRVDYTGYTTINPQRFGQKWVGKVANPHEILLFTKAAKKRQTTKQQGGDGDPDGPEDEMLRPEELNQQNIEALIAESRLEMEVIPDQMLGRALHDFVSKEEKMAFHSLVKELLDDTRERLVAEWRAVGGGGGGEMMSSGDMEMEVLEGICRQMLRRQGEEEKARRAAAAAAAEGSASASGGTLQPSSSNTGIGMDDDDGSISRRRASGGGGHRGGQASGMSGSLLHRAATRGGGGGGGGEGASTKRRTFFGDPEGEESGEGGGGGGGGGRGGGYESTGTRHVGGSTRSGLDYGDDDVDDDEDEDMAMATERGSKRDGGQRGRGRGRGRGVGRGRGSSSASRHGGGRSMRQTTLNMMMSSQRAPTAAGASVDVRGRGRREKLGGEGGLSGAEEDDDPLVGDSEEEEVEEERGQSATKLGHGRKRQLSGSTAISGASSLGVGRRQGRALAMEEDEEGGRARKRTRGVGGPTSSSISRPPSYVEDDEDDEEEDDQRLSALAKSGRAGRGRGTGRYTAFRSNDDSGRQTSQLSKRWGSLRK</sequence>
<dbReference type="SUPFAM" id="SSF56300">
    <property type="entry name" value="Metallo-dependent phosphatases"/>
    <property type="match status" value="1"/>
</dbReference>
<dbReference type="InterPro" id="IPR007281">
    <property type="entry name" value="Mre11_DNA-bd"/>
</dbReference>
<dbReference type="GO" id="GO:0035861">
    <property type="term" value="C:site of double-strand break"/>
    <property type="evidence" value="ECO:0007669"/>
    <property type="project" value="TreeGrafter"/>
</dbReference>
<feature type="region of interest" description="Disordered" evidence="2">
    <location>
        <begin position="1"/>
        <end position="26"/>
    </location>
</feature>
<name>A0A388M1Y8_CHABU</name>
<evidence type="ECO:0000259" key="3">
    <source>
        <dbReference type="SMART" id="SM01347"/>
    </source>
</evidence>
<dbReference type="PANTHER" id="PTHR10139:SF1">
    <property type="entry name" value="DOUBLE-STRAND BREAK REPAIR PROTEIN MRE11"/>
    <property type="match status" value="1"/>
</dbReference>
<dbReference type="Pfam" id="PF00149">
    <property type="entry name" value="Metallophos"/>
    <property type="match status" value="1"/>
</dbReference>
<feature type="compositionally biased region" description="Low complexity" evidence="2">
    <location>
        <begin position="375"/>
        <end position="385"/>
    </location>
</feature>
<dbReference type="AlphaFoldDB" id="A0A388M1Y8"/>
<dbReference type="Gramene" id="GBG88571">
    <property type="protein sequence ID" value="GBG88571"/>
    <property type="gene ID" value="CBR_g48040"/>
</dbReference>
<feature type="compositionally biased region" description="Basic and acidic residues" evidence="2">
    <location>
        <begin position="394"/>
        <end position="412"/>
    </location>
</feature>
<dbReference type="EMBL" id="BFEA01000681">
    <property type="protein sequence ID" value="GBG88571.1"/>
    <property type="molecule type" value="Genomic_DNA"/>
</dbReference>
<dbReference type="FunFam" id="3.60.21.10:FF:000019">
    <property type="entry name" value="Double-strand break repair protein"/>
    <property type="match status" value="1"/>
</dbReference>
<dbReference type="SMART" id="SM01347">
    <property type="entry name" value="Mre11_DNA_bind"/>
    <property type="match status" value="1"/>
</dbReference>
<comment type="caution">
    <text evidence="4">The sequence shown here is derived from an EMBL/GenBank/DDBJ whole genome shotgun (WGS) entry which is preliminary data.</text>
</comment>